<gene>
    <name evidence="1" type="ORF">Cvel_27151</name>
</gene>
<protein>
    <submittedName>
        <fullName evidence="1">Uncharacterized protein</fullName>
    </submittedName>
</protein>
<evidence type="ECO:0000313" key="1">
    <source>
        <dbReference type="EMBL" id="CEM42937.1"/>
    </source>
</evidence>
<dbReference type="VEuPathDB" id="CryptoDB:Cvel_27151"/>
<organism evidence="1">
    <name type="scientific">Chromera velia CCMP2878</name>
    <dbReference type="NCBI Taxonomy" id="1169474"/>
    <lineage>
        <taxon>Eukaryota</taxon>
        <taxon>Sar</taxon>
        <taxon>Alveolata</taxon>
        <taxon>Colpodellida</taxon>
        <taxon>Chromeraceae</taxon>
        <taxon>Chromera</taxon>
    </lineage>
</organism>
<dbReference type="EMBL" id="CDMZ01002569">
    <property type="protein sequence ID" value="CEM42937.1"/>
    <property type="molecule type" value="Genomic_DNA"/>
</dbReference>
<proteinExistence type="predicted"/>
<name>A0A0G4HFQ4_9ALVE</name>
<reference evidence="1" key="1">
    <citation type="submission" date="2014-11" db="EMBL/GenBank/DDBJ databases">
        <authorList>
            <person name="Otto D Thomas"/>
            <person name="Naeem Raeece"/>
        </authorList>
    </citation>
    <scope>NUCLEOTIDE SEQUENCE</scope>
</reference>
<sequence length="144" mass="15698">MILVHLWVRSIAHLSQPKGASPILTPRCSPWVGSGVNSVAGLWGWDLSKESGGGHVVPSLWEVKLHSPDPLHCPGMDASEGDGFRKCPVCLRGIEVWVVVSLVAVVEWGQRLCHQPVWPSQLGRRTGWGCVPWSGSPGRSWLHS</sequence>
<accession>A0A0G4HFQ4</accession>
<dbReference type="AlphaFoldDB" id="A0A0G4HFQ4"/>